<dbReference type="PANTHER" id="PTHR23048:SF33">
    <property type="entry name" value="MYOSIN LIGHT CHAIN ALKALI"/>
    <property type="match status" value="1"/>
</dbReference>
<dbReference type="PANTHER" id="PTHR23048">
    <property type="entry name" value="MYOSIN LIGHT CHAIN 1, 3"/>
    <property type="match status" value="1"/>
</dbReference>
<evidence type="ECO:0000256" key="3">
    <source>
        <dbReference type="ARBA" id="ARBA00023123"/>
    </source>
</evidence>
<dbReference type="GO" id="GO:0005509">
    <property type="term" value="F:calcium ion binding"/>
    <property type="evidence" value="ECO:0007669"/>
    <property type="project" value="InterPro"/>
</dbReference>
<keyword evidence="2" id="KW-0677">Repeat</keyword>
<dbReference type="FunFam" id="1.10.238.10:FF:000003">
    <property type="entry name" value="Calmodulin A"/>
    <property type="match status" value="1"/>
</dbReference>
<dbReference type="Gene3D" id="1.10.238.10">
    <property type="entry name" value="EF-hand"/>
    <property type="match status" value="2"/>
</dbReference>
<keyword evidence="3" id="KW-0518">Myosin</keyword>
<dbReference type="EMBL" id="JX624113">
    <property type="protein sequence ID" value="AGT28473.1"/>
    <property type="molecule type" value="mRNA"/>
</dbReference>
<keyword evidence="4" id="KW-0505">Motor protein</keyword>
<dbReference type="InterPro" id="IPR011992">
    <property type="entry name" value="EF-hand-dom_pair"/>
</dbReference>
<comment type="subunit">
    <text evidence="1">Myosin is a hexamer of 2 heavy chains and 4 light chains.</text>
</comment>
<feature type="domain" description="EF-hand" evidence="6">
    <location>
        <begin position="2"/>
        <end position="37"/>
    </location>
</feature>
<evidence type="ECO:0000259" key="6">
    <source>
        <dbReference type="PROSITE" id="PS50222"/>
    </source>
</evidence>
<dbReference type="PROSITE" id="PS50222">
    <property type="entry name" value="EF_HAND_2"/>
    <property type="match status" value="2"/>
</dbReference>
<name>V9P370_9MAXI</name>
<keyword evidence="5" id="KW-0514">Muscle protein</keyword>
<protein>
    <submittedName>
        <fullName evidence="7">Myosin light chain alkali 2</fullName>
    </submittedName>
</protein>
<dbReference type="GO" id="GO:0005859">
    <property type="term" value="C:muscle myosin complex"/>
    <property type="evidence" value="ECO:0007669"/>
    <property type="project" value="TreeGrafter"/>
</dbReference>
<dbReference type="InterPro" id="IPR050230">
    <property type="entry name" value="CALM/Myosin/TropC-like"/>
</dbReference>
<organism evidence="7">
    <name type="scientific">Pseudodiaptomus annandalei</name>
    <dbReference type="NCBI Taxonomy" id="298510"/>
    <lineage>
        <taxon>Eukaryota</taxon>
        <taxon>Metazoa</taxon>
        <taxon>Ecdysozoa</taxon>
        <taxon>Arthropoda</taxon>
        <taxon>Crustacea</taxon>
        <taxon>Multicrustacea</taxon>
        <taxon>Hexanauplia</taxon>
        <taxon>Copepoda</taxon>
        <taxon>Calanoida</taxon>
        <taxon>Pseudodiaptomidae</taxon>
        <taxon>Pseudodiaptomus</taxon>
    </lineage>
</organism>
<evidence type="ECO:0000256" key="1">
    <source>
        <dbReference type="ARBA" id="ARBA00011445"/>
    </source>
</evidence>
<evidence type="ECO:0000256" key="2">
    <source>
        <dbReference type="ARBA" id="ARBA00022737"/>
    </source>
</evidence>
<feature type="domain" description="EF-hand" evidence="6">
    <location>
        <begin position="77"/>
        <end position="112"/>
    </location>
</feature>
<reference evidence="7" key="1">
    <citation type="submission" date="2012-08" db="EMBL/GenBank/DDBJ databases">
        <title>cDNA information of Pseudodiaptomus annandalei under Ni stress.</title>
        <authorList>
            <person name="Jiang J.-L."/>
            <person name="Wang G.-Z."/>
            <person name="Mao M.-G."/>
        </authorList>
    </citation>
    <scope>NUCLEOTIDE SEQUENCE</scope>
</reference>
<evidence type="ECO:0000313" key="7">
    <source>
        <dbReference type="EMBL" id="AGT28473.1"/>
    </source>
</evidence>
<evidence type="ECO:0000256" key="5">
    <source>
        <dbReference type="ARBA" id="ARBA00023179"/>
    </source>
</evidence>
<dbReference type="InterPro" id="IPR002048">
    <property type="entry name" value="EF_hand_dom"/>
</dbReference>
<dbReference type="SUPFAM" id="SSF47473">
    <property type="entry name" value="EF-hand"/>
    <property type="match status" value="1"/>
</dbReference>
<sequence>MVDAEAVKKICDIYDWDGKGELDMFFLGDIMYALGMNTTKKVCVKLGQTDEEGRKFAKFDEIVAKVQEAKNTPESSGNYHDYIELLKLYDKNSNGTMMMAELENILANLGDEIPKEDVQKLMAELCDPEDEDGMFPYTPFVDRLTGKA</sequence>
<proteinExistence type="evidence at transcript level"/>
<evidence type="ECO:0000256" key="4">
    <source>
        <dbReference type="ARBA" id="ARBA00023175"/>
    </source>
</evidence>
<accession>V9P370</accession>
<dbReference type="AlphaFoldDB" id="V9P370"/>